<name>A0A4P7P4E9_9GAMM</name>
<feature type="binding site" evidence="11">
    <location>
        <position position="74"/>
    </location>
    <ligand>
        <name>[4Fe-4S] cluster</name>
        <dbReference type="ChEBI" id="CHEBI:49883"/>
    </ligand>
</feature>
<reference evidence="14 15" key="1">
    <citation type="submission" date="2018-08" db="EMBL/GenBank/DDBJ databases">
        <title>Horizontal acquisition of hydrogen conversion ability and other habitat adaptations in Hydrogenovibrio crunogenus strains.</title>
        <authorList>
            <person name="Gonnella G."/>
            <person name="Adam N."/>
            <person name="Perner M."/>
        </authorList>
    </citation>
    <scope>NUCLEOTIDE SEQUENCE [LARGE SCALE GENOMIC DNA]</scope>
    <source>
        <strain evidence="14 15">SP-41</strain>
    </source>
</reference>
<comment type="similarity">
    <text evidence="11">Belongs to the class I-like SAM-binding methyltransferase superfamily. RNA M5U methyltransferase family. RlmD subfamily.</text>
</comment>
<gene>
    <name evidence="11 14" type="primary">rlmD</name>
    <name evidence="14" type="ORF">GHNINEIG_02340</name>
</gene>
<dbReference type="AlphaFoldDB" id="A0A4P7P4E9"/>
<dbReference type="NCBIfam" id="TIGR00479">
    <property type="entry name" value="rumA"/>
    <property type="match status" value="1"/>
</dbReference>
<comment type="catalytic activity">
    <reaction evidence="9 11">
        <text>uridine(1939) in 23S rRNA + S-adenosyl-L-methionine = 5-methyluridine(1939) in 23S rRNA + S-adenosyl-L-homocysteine + H(+)</text>
        <dbReference type="Rhea" id="RHEA:42908"/>
        <dbReference type="Rhea" id="RHEA-COMP:10278"/>
        <dbReference type="Rhea" id="RHEA-COMP:10279"/>
        <dbReference type="ChEBI" id="CHEBI:15378"/>
        <dbReference type="ChEBI" id="CHEBI:57856"/>
        <dbReference type="ChEBI" id="CHEBI:59789"/>
        <dbReference type="ChEBI" id="CHEBI:65315"/>
        <dbReference type="ChEBI" id="CHEBI:74447"/>
        <dbReference type="EC" id="2.1.1.190"/>
    </reaction>
</comment>
<feature type="binding site" evidence="11 12">
    <location>
        <position position="254"/>
    </location>
    <ligand>
        <name>S-adenosyl-L-methionine</name>
        <dbReference type="ChEBI" id="CHEBI:59789"/>
    </ligand>
</feature>
<feature type="binding site" evidence="11">
    <location>
        <position position="259"/>
    </location>
    <ligand>
        <name>S-adenosyl-L-methionine</name>
        <dbReference type="ChEBI" id="CHEBI:59789"/>
    </ligand>
</feature>
<dbReference type="OrthoDB" id="9804590at2"/>
<feature type="binding site" evidence="11 12">
    <location>
        <position position="275"/>
    </location>
    <ligand>
        <name>S-adenosyl-L-methionine</name>
        <dbReference type="ChEBI" id="CHEBI:59789"/>
    </ligand>
</feature>
<dbReference type="PROSITE" id="PS51687">
    <property type="entry name" value="SAM_MT_RNA_M5U"/>
    <property type="match status" value="1"/>
</dbReference>
<dbReference type="RefSeq" id="WP_135796785.1">
    <property type="nucleotide sequence ID" value="NZ_CP032096.1"/>
</dbReference>
<evidence type="ECO:0000256" key="4">
    <source>
        <dbReference type="ARBA" id="ARBA00022679"/>
    </source>
</evidence>
<evidence type="ECO:0000313" key="14">
    <source>
        <dbReference type="EMBL" id="QBZ84262.1"/>
    </source>
</evidence>
<dbReference type="Proteomes" id="UP000296201">
    <property type="component" value="Chromosome"/>
</dbReference>
<evidence type="ECO:0000256" key="11">
    <source>
        <dbReference type="HAMAP-Rule" id="MF_01010"/>
    </source>
</evidence>
<evidence type="ECO:0000256" key="8">
    <source>
        <dbReference type="ARBA" id="ARBA00023014"/>
    </source>
</evidence>
<dbReference type="SUPFAM" id="SSF53335">
    <property type="entry name" value="S-adenosyl-L-methionine-dependent methyltransferases"/>
    <property type="match status" value="1"/>
</dbReference>
<evidence type="ECO:0000256" key="9">
    <source>
        <dbReference type="ARBA" id="ARBA00052756"/>
    </source>
</evidence>
<dbReference type="FunFam" id="3.40.50.150:FF:000009">
    <property type="entry name" value="23S rRNA (Uracil(1939)-C(5))-methyltransferase RlmD"/>
    <property type="match status" value="1"/>
</dbReference>
<keyword evidence="1 11" id="KW-0004">4Fe-4S</keyword>
<evidence type="ECO:0000256" key="6">
    <source>
        <dbReference type="ARBA" id="ARBA00022723"/>
    </source>
</evidence>
<dbReference type="Pfam" id="PF01938">
    <property type="entry name" value="TRAM"/>
    <property type="match status" value="1"/>
</dbReference>
<dbReference type="EC" id="2.1.1.190" evidence="11"/>
<dbReference type="GO" id="GO:0005506">
    <property type="term" value="F:iron ion binding"/>
    <property type="evidence" value="ECO:0007669"/>
    <property type="project" value="UniProtKB-UniRule"/>
</dbReference>
<evidence type="ECO:0000256" key="5">
    <source>
        <dbReference type="ARBA" id="ARBA00022691"/>
    </source>
</evidence>
<keyword evidence="4 11" id="KW-0808">Transferase</keyword>
<dbReference type="PANTHER" id="PTHR11061">
    <property type="entry name" value="RNA M5U METHYLTRANSFERASE"/>
    <property type="match status" value="1"/>
</dbReference>
<evidence type="ECO:0000256" key="3">
    <source>
        <dbReference type="ARBA" id="ARBA00022603"/>
    </source>
</evidence>
<dbReference type="FunFam" id="2.40.50.140:FF:000097">
    <property type="entry name" value="23S rRNA (uracil(1939)-C(5))-methyltransferase RlmD"/>
    <property type="match status" value="1"/>
</dbReference>
<dbReference type="EMBL" id="CP032096">
    <property type="protein sequence ID" value="QBZ84262.1"/>
    <property type="molecule type" value="Genomic_DNA"/>
</dbReference>
<feature type="binding site" evidence="11 12">
    <location>
        <position position="324"/>
    </location>
    <ligand>
        <name>S-adenosyl-L-methionine</name>
        <dbReference type="ChEBI" id="CHEBI:59789"/>
    </ligand>
</feature>
<feature type="domain" description="TRAM" evidence="13">
    <location>
        <begin position="1"/>
        <end position="55"/>
    </location>
</feature>
<dbReference type="InterPro" id="IPR012340">
    <property type="entry name" value="NA-bd_OB-fold"/>
</dbReference>
<dbReference type="InterPro" id="IPR001566">
    <property type="entry name" value="23S_rRNA_MeTrfase_RlmD"/>
</dbReference>
<keyword evidence="15" id="KW-1185">Reference proteome</keyword>
<comment type="function">
    <text evidence="10 11">Catalyzes the formation of 5-methyl-uridine at position 1939 (m5U1939) in 23S rRNA.</text>
</comment>
<dbReference type="GO" id="GO:0070041">
    <property type="term" value="F:rRNA (uridine-C5-)-methyltransferase activity"/>
    <property type="evidence" value="ECO:0007669"/>
    <property type="project" value="UniProtKB-UniRule"/>
</dbReference>
<evidence type="ECO:0000256" key="12">
    <source>
        <dbReference type="PROSITE-ProRule" id="PRU01024"/>
    </source>
</evidence>
<dbReference type="InterPro" id="IPR002792">
    <property type="entry name" value="TRAM_dom"/>
</dbReference>
<dbReference type="InterPro" id="IPR010280">
    <property type="entry name" value="U5_MeTrfase_fam"/>
</dbReference>
<dbReference type="Gene3D" id="2.40.50.1070">
    <property type="match status" value="1"/>
</dbReference>
<feature type="binding site" evidence="11">
    <location>
        <position position="156"/>
    </location>
    <ligand>
        <name>[4Fe-4S] cluster</name>
        <dbReference type="ChEBI" id="CHEBI:49883"/>
    </ligand>
</feature>
<feature type="binding site" evidence="11">
    <location>
        <position position="68"/>
    </location>
    <ligand>
        <name>[4Fe-4S] cluster</name>
        <dbReference type="ChEBI" id="CHEBI:49883"/>
    </ligand>
</feature>
<dbReference type="PANTHER" id="PTHR11061:SF49">
    <property type="entry name" value="23S RRNA (URACIL(1939)-C(5))-METHYLTRANSFERASE RLMD"/>
    <property type="match status" value="1"/>
</dbReference>
<keyword evidence="7 11" id="KW-0408">Iron</keyword>
<feature type="binding site" evidence="11 12">
    <location>
        <position position="225"/>
    </location>
    <ligand>
        <name>S-adenosyl-L-methionine</name>
        <dbReference type="ChEBI" id="CHEBI:59789"/>
    </ligand>
</feature>
<dbReference type="Pfam" id="PF05958">
    <property type="entry name" value="tRNA_U5-meth_tr"/>
    <property type="match status" value="1"/>
</dbReference>
<evidence type="ECO:0000259" key="13">
    <source>
        <dbReference type="PROSITE" id="PS50926"/>
    </source>
</evidence>
<dbReference type="PROSITE" id="PS50926">
    <property type="entry name" value="TRAM"/>
    <property type="match status" value="1"/>
</dbReference>
<evidence type="ECO:0000256" key="10">
    <source>
        <dbReference type="ARBA" id="ARBA00059995"/>
    </source>
</evidence>
<dbReference type="GO" id="GO:0003723">
    <property type="term" value="F:RNA binding"/>
    <property type="evidence" value="ECO:0007669"/>
    <property type="project" value="InterPro"/>
</dbReference>
<feature type="active site" description="Nucleophile" evidence="11 12">
    <location>
        <position position="350"/>
    </location>
</feature>
<sequence length="407" mass="45852">MKTVTVKIETLSHDGRGVGRLNGKAIFVEEAVPGDVVEVRITDRQPSYEEAEIVRLMEPSEERVEAFCPHYDTCGGCQLQHLSIDGQRKWKASHFYTALSKALNMKACQIDPPLTGQDYAYRRRARLVLGKNKTDKEARFGFRAKGSNDIVDIEQCPLLTPALNEALKQKRMTVLPDASRSLKEISVVEADNGIFWSDQSTTGSTSPCYHINGLKLDFPAQGFVQVNAEINEQMVNKALEWLDLNKDQRVLDLFCGVGNFTLPIAQQVKEVIGIEGEADLVQMAQRNATNMYCEQATFYQADLFKDVSPQNWFRKQKYDRVLLDPGRQGAYQLCKGLGHLKADKIVYVSCNASTLIRDIKELEKQGYQLKKAIMVDMFPHTSHTEVMVQLTNTGKKPKKRGPGIFKL</sequence>
<proteinExistence type="inferred from homology"/>
<dbReference type="GO" id="GO:0070475">
    <property type="term" value="P:rRNA base methylation"/>
    <property type="evidence" value="ECO:0007669"/>
    <property type="project" value="TreeGrafter"/>
</dbReference>
<feature type="binding site" evidence="11">
    <location>
        <position position="302"/>
    </location>
    <ligand>
        <name>S-adenosyl-L-methionine</name>
        <dbReference type="ChEBI" id="CHEBI:59789"/>
    </ligand>
</feature>
<feature type="binding site" evidence="11">
    <location>
        <position position="77"/>
    </location>
    <ligand>
        <name>[4Fe-4S] cluster</name>
        <dbReference type="ChEBI" id="CHEBI:49883"/>
    </ligand>
</feature>
<dbReference type="SUPFAM" id="SSF50249">
    <property type="entry name" value="Nucleic acid-binding proteins"/>
    <property type="match status" value="1"/>
</dbReference>
<dbReference type="Gene3D" id="2.40.50.140">
    <property type="entry name" value="Nucleic acid-binding proteins"/>
    <property type="match status" value="1"/>
</dbReference>
<keyword evidence="2 11" id="KW-0698">rRNA processing</keyword>
<dbReference type="InterPro" id="IPR029063">
    <property type="entry name" value="SAM-dependent_MTases_sf"/>
</dbReference>
<evidence type="ECO:0000256" key="1">
    <source>
        <dbReference type="ARBA" id="ARBA00022485"/>
    </source>
</evidence>
<keyword evidence="3 11" id="KW-0489">Methyltransferase</keyword>
<organism evidence="14 15">
    <name type="scientific">Hydrogenovibrio crunogenus</name>
    <dbReference type="NCBI Taxonomy" id="39765"/>
    <lineage>
        <taxon>Bacteria</taxon>
        <taxon>Pseudomonadati</taxon>
        <taxon>Pseudomonadota</taxon>
        <taxon>Gammaproteobacteria</taxon>
        <taxon>Thiotrichales</taxon>
        <taxon>Piscirickettsiaceae</taxon>
        <taxon>Hydrogenovibrio</taxon>
    </lineage>
</organism>
<evidence type="ECO:0000256" key="2">
    <source>
        <dbReference type="ARBA" id="ARBA00022552"/>
    </source>
</evidence>
<keyword evidence="6 11" id="KW-0479">Metal-binding</keyword>
<dbReference type="InterPro" id="IPR030391">
    <property type="entry name" value="MeTrfase_TrmA_CS"/>
</dbReference>
<dbReference type="GO" id="GO:0051539">
    <property type="term" value="F:4 iron, 4 sulfur cluster binding"/>
    <property type="evidence" value="ECO:0007669"/>
    <property type="project" value="UniProtKB-KW"/>
</dbReference>
<accession>A0A4P7P4E9</accession>
<evidence type="ECO:0000256" key="7">
    <source>
        <dbReference type="ARBA" id="ARBA00023004"/>
    </source>
</evidence>
<dbReference type="Gene3D" id="3.40.50.150">
    <property type="entry name" value="Vaccinia Virus protein VP39"/>
    <property type="match status" value="1"/>
</dbReference>
<protein>
    <recommendedName>
        <fullName evidence="11">23S rRNA (uracil(1939)-C(5))-methyltransferase RlmD</fullName>
        <ecNumber evidence="11">2.1.1.190</ecNumber>
    </recommendedName>
    <alternativeName>
        <fullName evidence="11">23S rRNA(m5U1939)-methyltransferase</fullName>
    </alternativeName>
</protein>
<keyword evidence="8 11" id="KW-0411">Iron-sulfur</keyword>
<dbReference type="HAMAP" id="MF_01010">
    <property type="entry name" value="23SrRNA_methyltr_RlmD"/>
    <property type="match status" value="1"/>
</dbReference>
<dbReference type="CDD" id="cd02440">
    <property type="entry name" value="AdoMet_MTases"/>
    <property type="match status" value="1"/>
</dbReference>
<keyword evidence="5 11" id="KW-0949">S-adenosyl-L-methionine</keyword>
<evidence type="ECO:0000313" key="15">
    <source>
        <dbReference type="Proteomes" id="UP000296201"/>
    </source>
</evidence>
<dbReference type="PROSITE" id="PS01231">
    <property type="entry name" value="TRMA_2"/>
    <property type="match status" value="1"/>
</dbReference>